<protein>
    <submittedName>
        <fullName evidence="2">RNA polymerase sigma factor</fullName>
    </submittedName>
</protein>
<comment type="caution">
    <text evidence="2">The sequence shown here is derived from an EMBL/GenBank/DDBJ whole genome shotgun (WGS) entry which is preliminary data.</text>
</comment>
<dbReference type="Proteomes" id="UP000320176">
    <property type="component" value="Unassembled WGS sequence"/>
</dbReference>
<evidence type="ECO:0000313" key="2">
    <source>
        <dbReference type="EMBL" id="TWU07495.1"/>
    </source>
</evidence>
<feature type="domain" description="RNA polymerase sigma-70 ECF-like HTH" evidence="1">
    <location>
        <begin position="8"/>
        <end position="195"/>
    </location>
</feature>
<dbReference type="AlphaFoldDB" id="A0A5C6B5C7"/>
<keyword evidence="3" id="KW-1185">Reference proteome</keyword>
<name>A0A5C6B5C7_9BACT</name>
<dbReference type="Gene3D" id="1.10.1740.10">
    <property type="match status" value="1"/>
</dbReference>
<organism evidence="2 3">
    <name type="scientific">Stieleria varia</name>
    <dbReference type="NCBI Taxonomy" id="2528005"/>
    <lineage>
        <taxon>Bacteria</taxon>
        <taxon>Pseudomonadati</taxon>
        <taxon>Planctomycetota</taxon>
        <taxon>Planctomycetia</taxon>
        <taxon>Pirellulales</taxon>
        <taxon>Pirellulaceae</taxon>
        <taxon>Stieleria</taxon>
    </lineage>
</organism>
<dbReference type="InterPro" id="IPR013325">
    <property type="entry name" value="RNA_pol_sigma_r2"/>
</dbReference>
<dbReference type="SUPFAM" id="SSF88946">
    <property type="entry name" value="Sigma2 domain of RNA polymerase sigma factors"/>
    <property type="match status" value="1"/>
</dbReference>
<dbReference type="GO" id="GO:0006352">
    <property type="term" value="P:DNA-templated transcription initiation"/>
    <property type="evidence" value="ECO:0007669"/>
    <property type="project" value="InterPro"/>
</dbReference>
<proteinExistence type="predicted"/>
<reference evidence="2 3" key="1">
    <citation type="submission" date="2019-02" db="EMBL/GenBank/DDBJ databases">
        <title>Deep-cultivation of Planctomycetes and their phenomic and genomic characterization uncovers novel biology.</title>
        <authorList>
            <person name="Wiegand S."/>
            <person name="Jogler M."/>
            <person name="Boedeker C."/>
            <person name="Pinto D."/>
            <person name="Vollmers J."/>
            <person name="Rivas-Marin E."/>
            <person name="Kohn T."/>
            <person name="Peeters S.H."/>
            <person name="Heuer A."/>
            <person name="Rast P."/>
            <person name="Oberbeckmann S."/>
            <person name="Bunk B."/>
            <person name="Jeske O."/>
            <person name="Meyerdierks A."/>
            <person name="Storesund J.E."/>
            <person name="Kallscheuer N."/>
            <person name="Luecker S."/>
            <person name="Lage O.M."/>
            <person name="Pohl T."/>
            <person name="Merkel B.J."/>
            <person name="Hornburger P."/>
            <person name="Mueller R.-W."/>
            <person name="Bruemmer F."/>
            <person name="Labrenz M."/>
            <person name="Spormann A.M."/>
            <person name="Op Den Camp H."/>
            <person name="Overmann J."/>
            <person name="Amann R."/>
            <person name="Jetten M.S.M."/>
            <person name="Mascher T."/>
            <person name="Medema M.H."/>
            <person name="Devos D.P."/>
            <person name="Kaster A.-K."/>
            <person name="Ovreas L."/>
            <person name="Rohde M."/>
            <person name="Galperin M.Y."/>
            <person name="Jogler C."/>
        </authorList>
    </citation>
    <scope>NUCLEOTIDE SEQUENCE [LARGE SCALE GENOMIC DNA]</scope>
    <source>
        <strain evidence="2 3">Pla52n</strain>
    </source>
</reference>
<gene>
    <name evidence="2" type="ORF">Pla52n_00680</name>
</gene>
<dbReference type="OrthoDB" id="291381at2"/>
<accession>A0A5C6B5C7</accession>
<dbReference type="InterPro" id="IPR053812">
    <property type="entry name" value="HTH_Sigma70_ECF-like"/>
</dbReference>
<sequence length="199" mass="22976">MTVATEPQSITVLFDNLRQGHADAAERLWNRFFDSLVRFAREQMSGANRRVADEEDIATGVMTALCARADRGTLPEIDNRTDLWHMLLAWTRHDIIDHVRRDQRIKRGSGKVRGDSVFDRDGVRLESLLSHNASPDILLEMEEQYQRLLNRLPDPVLRTIALEKMNGTTNVELANHLGIAVRTIERKLDLIRRHWSTWT</sequence>
<dbReference type="GO" id="GO:0003700">
    <property type="term" value="F:DNA-binding transcription factor activity"/>
    <property type="evidence" value="ECO:0007669"/>
    <property type="project" value="InterPro"/>
</dbReference>
<evidence type="ECO:0000313" key="3">
    <source>
        <dbReference type="Proteomes" id="UP000320176"/>
    </source>
</evidence>
<dbReference type="EMBL" id="SJPN01000001">
    <property type="protein sequence ID" value="TWU07495.1"/>
    <property type="molecule type" value="Genomic_DNA"/>
</dbReference>
<evidence type="ECO:0000259" key="1">
    <source>
        <dbReference type="Pfam" id="PF07638"/>
    </source>
</evidence>
<dbReference type="Pfam" id="PF07638">
    <property type="entry name" value="Sigma70_ECF"/>
    <property type="match status" value="1"/>
</dbReference>